<dbReference type="EMBL" id="JAAXYH010000018">
    <property type="protein sequence ID" value="NMH66883.1"/>
    <property type="molecule type" value="Genomic_DNA"/>
</dbReference>
<evidence type="ECO:0000256" key="1">
    <source>
        <dbReference type="SAM" id="SignalP"/>
    </source>
</evidence>
<dbReference type="AlphaFoldDB" id="A0A972G129"/>
<protein>
    <submittedName>
        <fullName evidence="2">Excinuclease</fullName>
    </submittedName>
</protein>
<proteinExistence type="predicted"/>
<dbReference type="PROSITE" id="PS51257">
    <property type="entry name" value="PROKAR_LIPOPROTEIN"/>
    <property type="match status" value="1"/>
</dbReference>
<keyword evidence="1" id="KW-0732">Signal</keyword>
<feature type="chain" id="PRO_5038135303" evidence="1">
    <location>
        <begin position="22"/>
        <end position="145"/>
    </location>
</feature>
<name>A0A972G129_9GAMM</name>
<accession>A0A972G129</accession>
<evidence type="ECO:0000313" key="2">
    <source>
        <dbReference type="EMBL" id="NMH66883.1"/>
    </source>
</evidence>
<reference evidence="2" key="1">
    <citation type="submission" date="2020-04" db="EMBL/GenBank/DDBJ databases">
        <title>Description of Shewanella salipaludis sp. nov., isolated from a salt marsh.</title>
        <authorList>
            <person name="Park S."/>
            <person name="Yoon J.-H."/>
        </authorList>
    </citation>
    <scope>NUCLEOTIDE SEQUENCE</scope>
    <source>
        <strain evidence="2">SHSM-M6</strain>
    </source>
</reference>
<keyword evidence="3" id="KW-1185">Reference proteome</keyword>
<comment type="caution">
    <text evidence="2">The sequence shown here is derived from an EMBL/GenBank/DDBJ whole genome shotgun (WGS) entry which is preliminary data.</text>
</comment>
<evidence type="ECO:0000313" key="3">
    <source>
        <dbReference type="Proteomes" id="UP000737113"/>
    </source>
</evidence>
<gene>
    <name evidence="2" type="ORF">HC757_17125</name>
</gene>
<feature type="signal peptide" evidence="1">
    <location>
        <begin position="1"/>
        <end position="21"/>
    </location>
</feature>
<organism evidence="2 3">
    <name type="scientific">Shewanella salipaludis</name>
    <dbReference type="NCBI Taxonomy" id="2723052"/>
    <lineage>
        <taxon>Bacteria</taxon>
        <taxon>Pseudomonadati</taxon>
        <taxon>Pseudomonadota</taxon>
        <taxon>Gammaproteobacteria</taxon>
        <taxon>Alteromonadales</taxon>
        <taxon>Shewanellaceae</taxon>
        <taxon>Shewanella</taxon>
    </lineage>
</organism>
<dbReference type="RefSeq" id="WP_169565611.1">
    <property type="nucleotide sequence ID" value="NZ_JAAXYH010000018.1"/>
</dbReference>
<dbReference type="Proteomes" id="UP000737113">
    <property type="component" value="Unassembled WGS sequence"/>
</dbReference>
<sequence length="145" mass="15872">MKKYAALLASSLVMLSSSCYARNDISDYSIQDALSVEQAKIKLGDEVAFYFGDQKYGETVQDFGEFKTNKKTNAFNKSDLEACQWVFLSAMITLKERALKEGANAVVDIKSNYKGNLTSSNDTFQCGAGTFVSGVALTGKMVKLK</sequence>